<evidence type="ECO:0000256" key="1">
    <source>
        <dbReference type="ARBA" id="ARBA00004613"/>
    </source>
</evidence>
<keyword evidence="4" id="KW-1185">Reference proteome</keyword>
<dbReference type="PANTHER" id="PTHR38340">
    <property type="entry name" value="S-LAYER PROTEIN"/>
    <property type="match status" value="1"/>
</dbReference>
<dbReference type="PANTHER" id="PTHR38340:SF1">
    <property type="entry name" value="S-LAYER PROTEIN"/>
    <property type="match status" value="1"/>
</dbReference>
<dbReference type="AlphaFoldDB" id="U5D8B8"/>
<accession>U5D8B8</accession>
<evidence type="ECO:0000256" key="2">
    <source>
        <dbReference type="ARBA" id="ARBA00022525"/>
    </source>
</evidence>
<dbReference type="eggNOG" id="COG2931">
    <property type="taxonomic scope" value="Bacteria"/>
</dbReference>
<dbReference type="SUPFAM" id="SSF51120">
    <property type="entry name" value="beta-Roll"/>
    <property type="match status" value="2"/>
</dbReference>
<organism evidence="3 4">
    <name type="scientific">Rubidibacter lacunae KORDI 51-2</name>
    <dbReference type="NCBI Taxonomy" id="582515"/>
    <lineage>
        <taxon>Bacteria</taxon>
        <taxon>Bacillati</taxon>
        <taxon>Cyanobacteriota</taxon>
        <taxon>Cyanophyceae</taxon>
        <taxon>Oscillatoriophycideae</taxon>
        <taxon>Chroococcales</taxon>
        <taxon>Aphanothecaceae</taxon>
        <taxon>Rubidibacter</taxon>
    </lineage>
</organism>
<dbReference type="InterPro" id="IPR050557">
    <property type="entry name" value="RTX_toxin/Mannuronan_C5-epim"/>
</dbReference>
<evidence type="ECO:0000313" key="4">
    <source>
        <dbReference type="Proteomes" id="UP000016960"/>
    </source>
</evidence>
<dbReference type="STRING" id="582515.KR51_00025740"/>
<dbReference type="InterPro" id="IPR011049">
    <property type="entry name" value="Serralysin-like_metalloprot_C"/>
</dbReference>
<proteinExistence type="predicted"/>
<dbReference type="PROSITE" id="PS00330">
    <property type="entry name" value="HEMOLYSIN_CALCIUM"/>
    <property type="match status" value="2"/>
</dbReference>
<dbReference type="InterPro" id="IPR001343">
    <property type="entry name" value="Hemolysn_Ca-bd"/>
</dbReference>
<dbReference type="Pfam" id="PF00353">
    <property type="entry name" value="HemolysinCabind"/>
    <property type="match status" value="4"/>
</dbReference>
<dbReference type="Proteomes" id="UP000016960">
    <property type="component" value="Unassembled WGS sequence"/>
</dbReference>
<gene>
    <name evidence="3" type="ORF">KR51_00025740</name>
</gene>
<name>U5D8B8_9CHRO</name>
<comment type="caution">
    <text evidence="3">The sequence shown here is derived from an EMBL/GenBank/DDBJ whole genome shotgun (WGS) entry which is preliminary data.</text>
</comment>
<dbReference type="InterPro" id="IPR018511">
    <property type="entry name" value="Hemolysin-typ_Ca-bd_CS"/>
</dbReference>
<reference evidence="3 4" key="1">
    <citation type="submission" date="2013-05" db="EMBL/GenBank/DDBJ databases">
        <title>Draft genome sequence of Rubidibacter lacunae KORDI 51-2.</title>
        <authorList>
            <person name="Choi D.H."/>
            <person name="Noh J.H."/>
            <person name="Kwon K.-K."/>
            <person name="Lee J.-H."/>
            <person name="Ryu J.-Y."/>
        </authorList>
    </citation>
    <scope>NUCLEOTIDE SEQUENCE [LARGE SCALE GENOMIC DNA]</scope>
    <source>
        <strain evidence="3 4">KORDI 51-2</strain>
    </source>
</reference>
<dbReference type="GO" id="GO:0005576">
    <property type="term" value="C:extracellular region"/>
    <property type="evidence" value="ECO:0007669"/>
    <property type="project" value="UniProtKB-SubCell"/>
</dbReference>
<evidence type="ECO:0000313" key="3">
    <source>
        <dbReference type="EMBL" id="ERN40863.1"/>
    </source>
</evidence>
<comment type="subcellular location">
    <subcellularLocation>
        <location evidence="1">Secreted</location>
    </subcellularLocation>
</comment>
<dbReference type="PATRIC" id="fig|582515.4.peg.2895"/>
<sequence>MLTRNSINVGEFDVATIFGTAGNDLLFDNLFQADIIVAFGGNDTIFLSNDGLGDTVFAGAGSDTISISDRTGSNAIDGGAGIDTVDYSTLGESITLQPLGTIAKASGGFDVIQSVEVIIGATGAGIVNTIDGSPIPGFNNGVSFDIDLASDSLILNGLPGGPIGFTVQNFANVIGTQNDDVIRGDNGINVFNGGEGDDVLFGGAGNDVLFGEGGDDLLFGNAGNDVLFGGVGNDVLFGNAGNDVLFGEGGNDLLFGNAGNDVLFGGAGNDFLFGGAGNDILNGGSGSNIIIQATSNLTLVAEVPAVDFLAGVEGRVKTDPLTGDSVFDFGSSGTNPGRGEIDELNGDSGSDVFILGDANSGPFYVGGGNADFASISDFDPDLDKFILDPFTPVISIPGALGDVEAFWDLNFNGILDKADDLFAVVNFSDTLEGSIPDVTGLFANAEFAGSLPPIA</sequence>
<dbReference type="PRINTS" id="PR00313">
    <property type="entry name" value="CABNDNGRPT"/>
</dbReference>
<dbReference type="EMBL" id="ASSJ01000066">
    <property type="protein sequence ID" value="ERN40863.1"/>
    <property type="molecule type" value="Genomic_DNA"/>
</dbReference>
<dbReference type="OrthoDB" id="427335at2"/>
<dbReference type="InParanoid" id="U5D8B8"/>
<dbReference type="GO" id="GO:0005509">
    <property type="term" value="F:calcium ion binding"/>
    <property type="evidence" value="ECO:0007669"/>
    <property type="project" value="InterPro"/>
</dbReference>
<protein>
    <submittedName>
        <fullName evidence="3">Hemolysin-type calcium-binding repeat (2 copies)</fullName>
    </submittedName>
</protein>
<keyword evidence="2" id="KW-0964">Secreted</keyword>
<dbReference type="Gene3D" id="2.150.10.10">
    <property type="entry name" value="Serralysin-like metalloprotease, C-terminal"/>
    <property type="match status" value="3"/>
</dbReference>